<dbReference type="Proteomes" id="UP000017590">
    <property type="component" value="Chromosome"/>
</dbReference>
<evidence type="ECO:0000313" key="2">
    <source>
        <dbReference type="Proteomes" id="UP000017590"/>
    </source>
</evidence>
<reference evidence="2" key="1">
    <citation type="journal article" date="2014" name="Biotechnol. Biofuels">
        <title>Comparison of single-molecule sequencing and hybrid approaches for finishing the genome of Clostridium autoethanogenum and analysis of CRISPR systems in industrial relevant Clostridia.</title>
        <authorList>
            <person name="Brown S.D."/>
            <person name="Nagaraju S."/>
            <person name="Utturkar S."/>
            <person name="De Tissera S."/>
            <person name="Segovia S."/>
            <person name="Mitchell W."/>
            <person name="Land M.L."/>
            <person name="Dassanayake A."/>
            <person name="Kopke M."/>
        </authorList>
    </citation>
    <scope>NUCLEOTIDE SEQUENCE [LARGE SCALE GENOMIC DNA]</scope>
    <source>
        <strain evidence="2">DSM 10061</strain>
    </source>
</reference>
<accession>A0ABM5NV21</accession>
<keyword evidence="2" id="KW-1185">Reference proteome</keyword>
<dbReference type="EMBL" id="CP006763">
    <property type="protein sequence ID" value="AGY76356.1"/>
    <property type="molecule type" value="Genomic_DNA"/>
</dbReference>
<organism evidence="1 2">
    <name type="scientific">Clostridium autoethanogenum DSM 10061</name>
    <dbReference type="NCBI Taxonomy" id="1341692"/>
    <lineage>
        <taxon>Bacteria</taxon>
        <taxon>Bacillati</taxon>
        <taxon>Bacillota</taxon>
        <taxon>Clostridia</taxon>
        <taxon>Eubacteriales</taxon>
        <taxon>Clostridiaceae</taxon>
        <taxon>Clostridium</taxon>
    </lineage>
</organism>
<proteinExistence type="predicted"/>
<dbReference type="RefSeq" id="WP_013236733.1">
    <property type="nucleotide sequence ID" value="NC_022592.1"/>
</dbReference>
<evidence type="ECO:0000313" key="1">
    <source>
        <dbReference type="EMBL" id="AGY76356.1"/>
    </source>
</evidence>
<name>A0ABM5NV21_9CLOT</name>
<protein>
    <submittedName>
        <fullName evidence="1">Uncharacterized protein</fullName>
    </submittedName>
</protein>
<sequence>MLRKKTNFQSFQSSKGGRMIPLYFDMFDSEAWQSLSANAIKLYLHMLRKYAAKYVKGELLRCNKDNISMPRSEYLKFMAKNTFEKCVDELIDYGFIRIVEYKPMAGSRKVIIYGFNDMWKKYGTDKFHVKEEWKRAKHRSYI</sequence>
<gene>
    <name evidence="1" type="ORF">CAETHG_2143</name>
</gene>